<feature type="transmembrane region" description="Helical" evidence="5">
    <location>
        <begin position="118"/>
        <end position="144"/>
    </location>
</feature>
<dbReference type="EMBL" id="MEUM01000113">
    <property type="protein sequence ID" value="OGC41290.1"/>
    <property type="molecule type" value="Genomic_DNA"/>
</dbReference>
<reference evidence="7 8" key="1">
    <citation type="journal article" date="2016" name="Nat. Commun.">
        <title>Thousands of microbial genomes shed light on interconnected biogeochemical processes in an aquifer system.</title>
        <authorList>
            <person name="Anantharaman K."/>
            <person name="Brown C.T."/>
            <person name="Hug L.A."/>
            <person name="Sharon I."/>
            <person name="Castelle C.J."/>
            <person name="Probst A.J."/>
            <person name="Thomas B.C."/>
            <person name="Singh A."/>
            <person name="Wilkins M.J."/>
            <person name="Karaoz U."/>
            <person name="Brodie E.L."/>
            <person name="Williams K.H."/>
            <person name="Hubbard S.S."/>
            <person name="Banfield J.F."/>
        </authorList>
    </citation>
    <scope>NUCLEOTIDE SEQUENCE [LARGE SCALE GENOMIC DNA]</scope>
</reference>
<evidence type="ECO:0000256" key="4">
    <source>
        <dbReference type="ARBA" id="ARBA00023136"/>
    </source>
</evidence>
<accession>A0A1F4U8V8</accession>
<feature type="transmembrane region" description="Helical" evidence="5">
    <location>
        <begin position="24"/>
        <end position="45"/>
    </location>
</feature>
<comment type="caution">
    <text evidence="7">The sequence shown here is derived from an EMBL/GenBank/DDBJ whole genome shotgun (WGS) entry which is preliminary data.</text>
</comment>
<feature type="transmembrane region" description="Helical" evidence="5">
    <location>
        <begin position="165"/>
        <end position="188"/>
    </location>
</feature>
<feature type="transmembrane region" description="Helical" evidence="5">
    <location>
        <begin position="200"/>
        <end position="220"/>
    </location>
</feature>
<comment type="subcellular location">
    <subcellularLocation>
        <location evidence="1">Membrane</location>
        <topology evidence="1">Multi-pass membrane protein</topology>
    </subcellularLocation>
</comment>
<evidence type="ECO:0000259" key="6">
    <source>
        <dbReference type="Pfam" id="PF04893"/>
    </source>
</evidence>
<keyword evidence="3 5" id="KW-1133">Transmembrane helix</keyword>
<dbReference type="InterPro" id="IPR006977">
    <property type="entry name" value="Yip1_dom"/>
</dbReference>
<evidence type="ECO:0000256" key="3">
    <source>
        <dbReference type="ARBA" id="ARBA00022989"/>
    </source>
</evidence>
<proteinExistence type="predicted"/>
<organism evidence="7 8">
    <name type="scientific">candidate division WOR-3 bacterium RBG_13_43_14</name>
    <dbReference type="NCBI Taxonomy" id="1802590"/>
    <lineage>
        <taxon>Bacteria</taxon>
        <taxon>Bacteria division WOR-3</taxon>
    </lineage>
</organism>
<evidence type="ECO:0000313" key="8">
    <source>
        <dbReference type="Proteomes" id="UP000177025"/>
    </source>
</evidence>
<dbReference type="GO" id="GO:0016020">
    <property type="term" value="C:membrane"/>
    <property type="evidence" value="ECO:0007669"/>
    <property type="project" value="UniProtKB-SubCell"/>
</dbReference>
<gene>
    <name evidence="7" type="ORF">A2Y85_00505</name>
</gene>
<evidence type="ECO:0000256" key="5">
    <source>
        <dbReference type="SAM" id="Phobius"/>
    </source>
</evidence>
<evidence type="ECO:0000313" key="7">
    <source>
        <dbReference type="EMBL" id="OGC41290.1"/>
    </source>
</evidence>
<keyword evidence="2 5" id="KW-0812">Transmembrane</keyword>
<dbReference type="AlphaFoldDB" id="A0A1F4U8V8"/>
<name>A0A1F4U8V8_UNCW3</name>
<protein>
    <recommendedName>
        <fullName evidence="6">Yip1 domain-containing protein</fullName>
    </recommendedName>
</protein>
<feature type="domain" description="Yip1" evidence="6">
    <location>
        <begin position="6"/>
        <end position="216"/>
    </location>
</feature>
<sequence>MNKMMDIFFSPGRVFTSLREKPDWLKPFVVILLVIAIVSVLSFVLSRDTIIAQQEEMMRERGLTDEQIEQAQSITGSPVIMVVSGISGAFFTAIVLVLFTLILFLLVPLFGGKAQFPVILSVVCYAGLITALGAILRLILVGITKSPFANFSLAAFASSMPRTSFPFRLLMGVDLFIIWEMILVSMGIHITSEIKKENTYILVFIIWAVSLVVGALLGGLRGA</sequence>
<dbReference type="Pfam" id="PF04893">
    <property type="entry name" value="Yip1"/>
    <property type="match status" value="1"/>
</dbReference>
<evidence type="ECO:0000256" key="2">
    <source>
        <dbReference type="ARBA" id="ARBA00022692"/>
    </source>
</evidence>
<evidence type="ECO:0000256" key="1">
    <source>
        <dbReference type="ARBA" id="ARBA00004141"/>
    </source>
</evidence>
<feature type="transmembrane region" description="Helical" evidence="5">
    <location>
        <begin position="79"/>
        <end position="106"/>
    </location>
</feature>
<dbReference type="Proteomes" id="UP000177025">
    <property type="component" value="Unassembled WGS sequence"/>
</dbReference>
<keyword evidence="4 5" id="KW-0472">Membrane</keyword>